<organism evidence="1">
    <name type="scientific">marine sediment metagenome</name>
    <dbReference type="NCBI Taxonomy" id="412755"/>
    <lineage>
        <taxon>unclassified sequences</taxon>
        <taxon>metagenomes</taxon>
        <taxon>ecological metagenomes</taxon>
    </lineage>
</organism>
<gene>
    <name evidence="1" type="ORF">LCGC14_0949580</name>
</gene>
<evidence type="ECO:0008006" key="2">
    <source>
        <dbReference type="Google" id="ProtNLM"/>
    </source>
</evidence>
<proteinExistence type="predicted"/>
<name>A0A0F9RP39_9ZZZZ</name>
<comment type="caution">
    <text evidence="1">The sequence shown here is derived from an EMBL/GenBank/DDBJ whole genome shotgun (WGS) entry which is preliminary data.</text>
</comment>
<evidence type="ECO:0000313" key="1">
    <source>
        <dbReference type="EMBL" id="KKN19048.1"/>
    </source>
</evidence>
<dbReference type="AlphaFoldDB" id="A0A0F9RP39"/>
<protein>
    <recommendedName>
        <fullName evidence="2">PARP-type domain-containing protein</fullName>
    </recommendedName>
</protein>
<reference evidence="1" key="1">
    <citation type="journal article" date="2015" name="Nature">
        <title>Complex archaea that bridge the gap between prokaryotes and eukaryotes.</title>
        <authorList>
            <person name="Spang A."/>
            <person name="Saw J.H."/>
            <person name="Jorgensen S.L."/>
            <person name="Zaremba-Niedzwiedzka K."/>
            <person name="Martijn J."/>
            <person name="Lind A.E."/>
            <person name="van Eijk R."/>
            <person name="Schleper C."/>
            <person name="Guy L."/>
            <person name="Ettema T.J."/>
        </authorList>
    </citation>
    <scope>NUCLEOTIDE SEQUENCE</scope>
</reference>
<dbReference type="EMBL" id="LAZR01003371">
    <property type="protein sequence ID" value="KKN19048.1"/>
    <property type="molecule type" value="Genomic_DNA"/>
</dbReference>
<accession>A0A0F9RP39</accession>
<sequence>MSEKLEPCIICRIMIDLDKENYLKLQRFKQGKEKDKGYYHEKCFRERVMHNVKSEKMQDMAQNLALKANKLLEKVGFA</sequence>